<evidence type="ECO:0000256" key="1">
    <source>
        <dbReference type="SAM" id="MobiDB-lite"/>
    </source>
</evidence>
<dbReference type="InterPro" id="IPR001387">
    <property type="entry name" value="Cro/C1-type_HTH"/>
</dbReference>
<sequence length="397" mass="42137">MSIPPVGKALRDARIRCGLTQAQAGAQTGYSASAISRIELGARIEITTLLRLANCYDITLNELGLGSVGDVPSKDMPSQDVLRSQFLILAGLTVPQWALAALDDALIVLPPTNGPVSGGDVTRRLAAGRALFDNDRHGQLVTALPDLLAAAHLHAEGTDLPSAWAICSSCYELATHTLAKLGRPSCLMAADRATASARRTESPVVLALSAHVLSIVLRQNNRAALAQRVILDAINAIQKTGLANPDERILFVQMLCSAAYAAAQAGERDRALELTAEADRAMRLLPARPDRPATPVNATVLTPAQVQLYKVSMQCELGNSAAALNAAQGVDRLPVPDHRTPRPDVHRYRSCLVAARAPRQGSPGTHRGLSASTWRSGRPALHPRTRGRPDQPARASG</sequence>
<dbReference type="RefSeq" id="WP_165960694.1">
    <property type="nucleotide sequence ID" value="NZ_SLWS01000007.1"/>
</dbReference>
<dbReference type="CDD" id="cd00093">
    <property type="entry name" value="HTH_XRE"/>
    <property type="match status" value="1"/>
</dbReference>
<dbReference type="EMBL" id="SLWS01000007">
    <property type="protein sequence ID" value="TCO55691.1"/>
    <property type="molecule type" value="Genomic_DNA"/>
</dbReference>
<accession>A0A4R2J8R4</accession>
<gene>
    <name evidence="3" type="ORF">EV192_107113</name>
</gene>
<dbReference type="GO" id="GO:0003677">
    <property type="term" value="F:DNA binding"/>
    <property type="evidence" value="ECO:0007669"/>
    <property type="project" value="InterPro"/>
</dbReference>
<comment type="caution">
    <text evidence="3">The sequence shown here is derived from an EMBL/GenBank/DDBJ whole genome shotgun (WGS) entry which is preliminary data.</text>
</comment>
<dbReference type="SUPFAM" id="SSF47413">
    <property type="entry name" value="lambda repressor-like DNA-binding domains"/>
    <property type="match status" value="1"/>
</dbReference>
<reference evidence="3 4" key="1">
    <citation type="submission" date="2019-03" db="EMBL/GenBank/DDBJ databases">
        <title>Genomic Encyclopedia of Type Strains, Phase IV (KMG-IV): sequencing the most valuable type-strain genomes for metagenomic binning, comparative biology and taxonomic classification.</title>
        <authorList>
            <person name="Goeker M."/>
        </authorList>
    </citation>
    <scope>NUCLEOTIDE SEQUENCE [LARGE SCALE GENOMIC DNA]</scope>
    <source>
        <strain evidence="3 4">DSM 45934</strain>
    </source>
</reference>
<feature type="region of interest" description="Disordered" evidence="1">
    <location>
        <begin position="355"/>
        <end position="397"/>
    </location>
</feature>
<organism evidence="3 4">
    <name type="scientific">Actinocrispum wychmicini</name>
    <dbReference type="NCBI Taxonomy" id="1213861"/>
    <lineage>
        <taxon>Bacteria</taxon>
        <taxon>Bacillati</taxon>
        <taxon>Actinomycetota</taxon>
        <taxon>Actinomycetes</taxon>
        <taxon>Pseudonocardiales</taxon>
        <taxon>Pseudonocardiaceae</taxon>
        <taxon>Actinocrispum</taxon>
    </lineage>
</organism>
<evidence type="ECO:0000259" key="2">
    <source>
        <dbReference type="PROSITE" id="PS50943"/>
    </source>
</evidence>
<feature type="domain" description="HTH cro/C1-type" evidence="2">
    <location>
        <begin position="10"/>
        <end position="63"/>
    </location>
</feature>
<dbReference type="Gene3D" id="1.10.260.40">
    <property type="entry name" value="lambda repressor-like DNA-binding domains"/>
    <property type="match status" value="1"/>
</dbReference>
<evidence type="ECO:0000313" key="4">
    <source>
        <dbReference type="Proteomes" id="UP000295680"/>
    </source>
</evidence>
<dbReference type="PROSITE" id="PS50943">
    <property type="entry name" value="HTH_CROC1"/>
    <property type="match status" value="1"/>
</dbReference>
<dbReference type="Pfam" id="PF01381">
    <property type="entry name" value="HTH_3"/>
    <property type="match status" value="1"/>
</dbReference>
<protein>
    <submittedName>
        <fullName evidence="3">Helix-turn-helix protein</fullName>
    </submittedName>
</protein>
<evidence type="ECO:0000313" key="3">
    <source>
        <dbReference type="EMBL" id="TCO55691.1"/>
    </source>
</evidence>
<dbReference type="InterPro" id="IPR010982">
    <property type="entry name" value="Lambda_DNA-bd_dom_sf"/>
</dbReference>
<keyword evidence="4" id="KW-1185">Reference proteome</keyword>
<dbReference type="AlphaFoldDB" id="A0A4R2J8R4"/>
<dbReference type="SMART" id="SM00530">
    <property type="entry name" value="HTH_XRE"/>
    <property type="match status" value="1"/>
</dbReference>
<dbReference type="Proteomes" id="UP000295680">
    <property type="component" value="Unassembled WGS sequence"/>
</dbReference>
<proteinExistence type="predicted"/>
<name>A0A4R2J8R4_9PSEU</name>